<protein>
    <submittedName>
        <fullName evidence="1">Uncharacterized protein</fullName>
    </submittedName>
</protein>
<organism evidence="1 2">
    <name type="scientific">Ligilactobacillus salitolerans</name>
    <dbReference type="NCBI Taxonomy" id="1808352"/>
    <lineage>
        <taxon>Bacteria</taxon>
        <taxon>Bacillati</taxon>
        <taxon>Bacillota</taxon>
        <taxon>Bacilli</taxon>
        <taxon>Lactobacillales</taxon>
        <taxon>Lactobacillaceae</taxon>
        <taxon>Ligilactobacillus</taxon>
    </lineage>
</organism>
<dbReference type="AlphaFoldDB" id="A0A401IWG3"/>
<reference evidence="1 2" key="1">
    <citation type="journal article" date="2019" name="Int. J. Syst. Evol. Microbiol.">
        <title>Lactobacillus salitolerans sp. nov., a novel lactic acid bacterium isolated from spent mushroom substrates.</title>
        <authorList>
            <person name="Tohno M."/>
            <person name="Tanizawa Y."/>
            <person name="Kojima Y."/>
            <person name="Sakamoto M."/>
            <person name="Nakamura Y."/>
            <person name="Ohkuma M."/>
            <person name="Kobayashi H."/>
        </authorList>
    </citation>
    <scope>NUCLEOTIDE SEQUENCE [LARGE SCALE GENOMIC DNA]</scope>
    <source>
        <strain evidence="1 2">YK43</strain>
    </source>
</reference>
<proteinExistence type="predicted"/>
<gene>
    <name evidence="1" type="ORF">LFYK43_23520</name>
</gene>
<evidence type="ECO:0000313" key="2">
    <source>
        <dbReference type="Proteomes" id="UP000286848"/>
    </source>
</evidence>
<accession>A0A401IWG3</accession>
<dbReference type="Proteomes" id="UP000286848">
    <property type="component" value="Unassembled WGS sequence"/>
</dbReference>
<evidence type="ECO:0000313" key="1">
    <source>
        <dbReference type="EMBL" id="GBG95893.1"/>
    </source>
</evidence>
<comment type="caution">
    <text evidence="1">The sequence shown here is derived from an EMBL/GenBank/DDBJ whole genome shotgun (WGS) entry which is preliminary data.</text>
</comment>
<name>A0A401IWG3_9LACO</name>
<keyword evidence="2" id="KW-1185">Reference proteome</keyword>
<sequence length="41" mass="4732">MFQDNSILNLLEIKDPNIQTFAVKDQVQDDLHFKEVSAILT</sequence>
<dbReference type="EMBL" id="BFFP01000085">
    <property type="protein sequence ID" value="GBG95893.1"/>
    <property type="molecule type" value="Genomic_DNA"/>
</dbReference>